<dbReference type="PANTHER" id="PTHR36072:SF2">
    <property type="entry name" value="OS01G0531000 PROTEIN"/>
    <property type="match status" value="1"/>
</dbReference>
<name>A0A8X8X9F6_SALSN</name>
<dbReference type="Gene3D" id="6.20.50.20">
    <property type="match status" value="1"/>
</dbReference>
<dbReference type="EMBL" id="PNBA02000010">
    <property type="protein sequence ID" value="KAG6409283.1"/>
    <property type="molecule type" value="Genomic_DNA"/>
</dbReference>
<dbReference type="GO" id="GO:0006396">
    <property type="term" value="P:RNA processing"/>
    <property type="evidence" value="ECO:0007669"/>
    <property type="project" value="InterPro"/>
</dbReference>
<reference evidence="2" key="1">
    <citation type="submission" date="2018-01" db="EMBL/GenBank/DDBJ databases">
        <authorList>
            <person name="Mao J.F."/>
        </authorList>
    </citation>
    <scope>NUCLEOTIDE SEQUENCE</scope>
    <source>
        <strain evidence="2">Huo1</strain>
        <tissue evidence="2">Leaf</tissue>
    </source>
</reference>
<evidence type="ECO:0000313" key="2">
    <source>
        <dbReference type="EMBL" id="KAG6409283.1"/>
    </source>
</evidence>
<keyword evidence="3" id="KW-1185">Reference proteome</keyword>
<accession>A0A8X8X9F6</accession>
<feature type="region of interest" description="Disordered" evidence="1">
    <location>
        <begin position="1"/>
        <end position="32"/>
    </location>
</feature>
<organism evidence="2">
    <name type="scientific">Salvia splendens</name>
    <name type="common">Scarlet sage</name>
    <dbReference type="NCBI Taxonomy" id="180675"/>
    <lineage>
        <taxon>Eukaryota</taxon>
        <taxon>Viridiplantae</taxon>
        <taxon>Streptophyta</taxon>
        <taxon>Embryophyta</taxon>
        <taxon>Tracheophyta</taxon>
        <taxon>Spermatophyta</taxon>
        <taxon>Magnoliopsida</taxon>
        <taxon>eudicotyledons</taxon>
        <taxon>Gunneridae</taxon>
        <taxon>Pentapetalae</taxon>
        <taxon>asterids</taxon>
        <taxon>lamiids</taxon>
        <taxon>Lamiales</taxon>
        <taxon>Lamiaceae</taxon>
        <taxon>Nepetoideae</taxon>
        <taxon>Mentheae</taxon>
        <taxon>Salviinae</taxon>
        <taxon>Salvia</taxon>
        <taxon>Salvia subgen. Calosphace</taxon>
        <taxon>core Calosphace</taxon>
    </lineage>
</organism>
<dbReference type="Proteomes" id="UP000298416">
    <property type="component" value="Unassembled WGS sequence"/>
</dbReference>
<evidence type="ECO:0000256" key="1">
    <source>
        <dbReference type="SAM" id="MobiDB-lite"/>
    </source>
</evidence>
<dbReference type="Pfam" id="PF04032">
    <property type="entry name" value="Rpr2"/>
    <property type="match status" value="1"/>
</dbReference>
<evidence type="ECO:0000313" key="3">
    <source>
        <dbReference type="Proteomes" id="UP000298416"/>
    </source>
</evidence>
<dbReference type="OrthoDB" id="1937463at2759"/>
<gene>
    <name evidence="2" type="ORF">SASPL_127320</name>
</gene>
<proteinExistence type="predicted"/>
<feature type="region of interest" description="Disordered" evidence="1">
    <location>
        <begin position="197"/>
        <end position="250"/>
    </location>
</feature>
<comment type="caution">
    <text evidence="2">The sequence shown here is derived from an EMBL/GenBank/DDBJ whole genome shotgun (WGS) entry which is preliminary data.</text>
</comment>
<protein>
    <submittedName>
        <fullName evidence="2">Uncharacterized protein</fullName>
    </submittedName>
</protein>
<dbReference type="InterPro" id="IPR007175">
    <property type="entry name" value="Rpr2/Snm1/Rpp21"/>
</dbReference>
<sequence>MGGKKKGSDSAPGSRPRGSMTLREESTGKKHGNVNAKTMCKIDHLKDLALWAASVPSLGAFFGERLSATNEALGLRGDPSIFVCERCESILQPGNNCSVRIEKNNKLKGRHTRKRSKATVQNNIVYRCHFCSHQNMMRGTPKGYVKEICPPKPKPAPSFKKVRENHPSSGNATATVECIGMDSSALLPLDGHDLEESSLATPLPKPGLSLLDSKRRKRNRSGVKKIDEPPISSAVADTEKSTQASCKRRKRTWTSLKEIAESSGQDAGTKFTNSTVPFFI</sequence>
<dbReference type="PANTHER" id="PTHR36072">
    <property type="entry name" value="OS01G0541600 PROTEIN"/>
    <property type="match status" value="1"/>
</dbReference>
<dbReference type="AlphaFoldDB" id="A0A8X8X9F6"/>
<feature type="compositionally biased region" description="Basic residues" evidence="1">
    <location>
        <begin position="214"/>
        <end position="223"/>
    </location>
</feature>
<reference evidence="2" key="2">
    <citation type="submission" date="2020-08" db="EMBL/GenBank/DDBJ databases">
        <title>Plant Genome Project.</title>
        <authorList>
            <person name="Zhang R.-G."/>
        </authorList>
    </citation>
    <scope>NUCLEOTIDE SEQUENCE</scope>
    <source>
        <strain evidence="2">Huo1</strain>
        <tissue evidence="2">Leaf</tissue>
    </source>
</reference>